<dbReference type="InterPro" id="IPR029048">
    <property type="entry name" value="HSP70_C_sf"/>
</dbReference>
<evidence type="ECO:0000256" key="1">
    <source>
        <dbReference type="ARBA" id="ARBA00022737"/>
    </source>
</evidence>
<dbReference type="PROSITE" id="PS50088">
    <property type="entry name" value="ANK_REPEAT"/>
    <property type="match status" value="1"/>
</dbReference>
<name>A0AAW0Q2H2_9GOBI</name>
<dbReference type="Gene3D" id="1.20.1270.10">
    <property type="match status" value="1"/>
</dbReference>
<dbReference type="AlphaFoldDB" id="A0AAW0Q2H2"/>
<gene>
    <name evidence="4" type="ORF">WMY93_001171</name>
</gene>
<evidence type="ECO:0000256" key="3">
    <source>
        <dbReference type="PROSITE-ProRule" id="PRU00023"/>
    </source>
</evidence>
<dbReference type="PANTHER" id="PTHR24201">
    <property type="entry name" value="ANK_REP_REGION DOMAIN-CONTAINING PROTEIN"/>
    <property type="match status" value="1"/>
</dbReference>
<dbReference type="PROSITE" id="PS50297">
    <property type="entry name" value="ANK_REP_REGION"/>
    <property type="match status" value="1"/>
</dbReference>
<dbReference type="Pfam" id="PF12796">
    <property type="entry name" value="Ank_2"/>
    <property type="match status" value="1"/>
</dbReference>
<dbReference type="PANTHER" id="PTHR24201:SF15">
    <property type="entry name" value="ANKYRIN REPEAT DOMAIN-CONTAINING PROTEIN 66"/>
    <property type="match status" value="1"/>
</dbReference>
<keyword evidence="5" id="KW-1185">Reference proteome</keyword>
<sequence length="206" mass="23120">MTSQREDLFSCVCNEDAEALRQLLQDEDEMRNQLLSRTDEAGRSALMVGGLLGRTAAVKTLATHGAEVNQQTLRGYTALHFASCWGHVETVRALLKLGADTKIQNFRGERPVDLARKYSRPDCEKCLLVGEAEQDFTSYLDHVKDVISESETSLTKEERNLSSRVLAAKTTWLQTVTGAEVLHYKNQRRDLDDSLQHILNKLANAQ</sequence>
<accession>A0AAW0Q2H2</accession>
<evidence type="ECO:0000256" key="2">
    <source>
        <dbReference type="ARBA" id="ARBA00023043"/>
    </source>
</evidence>
<dbReference type="InterPro" id="IPR002110">
    <property type="entry name" value="Ankyrin_rpt"/>
</dbReference>
<reference evidence="5" key="1">
    <citation type="submission" date="2024-04" db="EMBL/GenBank/DDBJ databases">
        <title>Salinicola lusitanus LLJ914,a marine bacterium isolated from the Okinawa Trough.</title>
        <authorList>
            <person name="Li J."/>
        </authorList>
    </citation>
    <scope>NUCLEOTIDE SEQUENCE [LARGE SCALE GENOMIC DNA]</scope>
</reference>
<feature type="repeat" description="ANK" evidence="3">
    <location>
        <begin position="74"/>
        <end position="106"/>
    </location>
</feature>
<evidence type="ECO:0000313" key="5">
    <source>
        <dbReference type="Proteomes" id="UP001460270"/>
    </source>
</evidence>
<dbReference type="InterPro" id="IPR050776">
    <property type="entry name" value="Ank_Repeat/CDKN_Inhibitor"/>
</dbReference>
<keyword evidence="1" id="KW-0677">Repeat</keyword>
<comment type="caution">
    <text evidence="4">The sequence shown here is derived from an EMBL/GenBank/DDBJ whole genome shotgun (WGS) entry which is preliminary data.</text>
</comment>
<organism evidence="4 5">
    <name type="scientific">Mugilogobius chulae</name>
    <name type="common">yellowstripe goby</name>
    <dbReference type="NCBI Taxonomy" id="88201"/>
    <lineage>
        <taxon>Eukaryota</taxon>
        <taxon>Metazoa</taxon>
        <taxon>Chordata</taxon>
        <taxon>Craniata</taxon>
        <taxon>Vertebrata</taxon>
        <taxon>Euteleostomi</taxon>
        <taxon>Actinopterygii</taxon>
        <taxon>Neopterygii</taxon>
        <taxon>Teleostei</taxon>
        <taxon>Neoteleostei</taxon>
        <taxon>Acanthomorphata</taxon>
        <taxon>Gobiaria</taxon>
        <taxon>Gobiiformes</taxon>
        <taxon>Gobioidei</taxon>
        <taxon>Gobiidae</taxon>
        <taxon>Gobionellinae</taxon>
        <taxon>Mugilogobius</taxon>
    </lineage>
</organism>
<dbReference type="SMART" id="SM00248">
    <property type="entry name" value="ANK"/>
    <property type="match status" value="2"/>
</dbReference>
<dbReference type="Proteomes" id="UP001460270">
    <property type="component" value="Unassembled WGS sequence"/>
</dbReference>
<dbReference type="SUPFAM" id="SSF48403">
    <property type="entry name" value="Ankyrin repeat"/>
    <property type="match status" value="1"/>
</dbReference>
<protein>
    <recommendedName>
        <fullName evidence="6">Ankyrin repeat domain-containing protein 45</fullName>
    </recommendedName>
</protein>
<dbReference type="EMBL" id="JBBPFD010000001">
    <property type="protein sequence ID" value="KAK7945443.1"/>
    <property type="molecule type" value="Genomic_DNA"/>
</dbReference>
<evidence type="ECO:0000313" key="4">
    <source>
        <dbReference type="EMBL" id="KAK7945443.1"/>
    </source>
</evidence>
<evidence type="ECO:0008006" key="6">
    <source>
        <dbReference type="Google" id="ProtNLM"/>
    </source>
</evidence>
<proteinExistence type="predicted"/>
<dbReference type="InterPro" id="IPR036770">
    <property type="entry name" value="Ankyrin_rpt-contain_sf"/>
</dbReference>
<keyword evidence="2 3" id="KW-0040">ANK repeat</keyword>
<dbReference type="Gene3D" id="1.25.40.20">
    <property type="entry name" value="Ankyrin repeat-containing domain"/>
    <property type="match status" value="1"/>
</dbReference>